<evidence type="ECO:0000313" key="2">
    <source>
        <dbReference type="Proteomes" id="UP000827872"/>
    </source>
</evidence>
<gene>
    <name evidence="1" type="ORF">K3G42_011389</name>
</gene>
<dbReference type="EMBL" id="CM037628">
    <property type="protein sequence ID" value="KAH7996843.1"/>
    <property type="molecule type" value="Genomic_DNA"/>
</dbReference>
<sequence length="112" mass="12655">MFRYRTCLRFSINGGREKSVISRTVRDWCAISHLGRNLPCSGAAFYKPFQFWLRPCLLRYCCVIVALYQAHATGFSTQEKSVALMDTTAILVCVQPCVEALVQPCVEVASER</sequence>
<protein>
    <submittedName>
        <fullName evidence="1">Uncharacterized protein</fullName>
    </submittedName>
</protein>
<organism evidence="1 2">
    <name type="scientific">Sphaerodactylus townsendi</name>
    <dbReference type="NCBI Taxonomy" id="933632"/>
    <lineage>
        <taxon>Eukaryota</taxon>
        <taxon>Metazoa</taxon>
        <taxon>Chordata</taxon>
        <taxon>Craniata</taxon>
        <taxon>Vertebrata</taxon>
        <taxon>Euteleostomi</taxon>
        <taxon>Lepidosauria</taxon>
        <taxon>Squamata</taxon>
        <taxon>Bifurcata</taxon>
        <taxon>Gekkota</taxon>
        <taxon>Sphaerodactylidae</taxon>
        <taxon>Sphaerodactylus</taxon>
    </lineage>
</organism>
<proteinExistence type="predicted"/>
<name>A0ACB8EWF8_9SAUR</name>
<dbReference type="Proteomes" id="UP000827872">
    <property type="component" value="Linkage Group LG15"/>
</dbReference>
<keyword evidence="2" id="KW-1185">Reference proteome</keyword>
<comment type="caution">
    <text evidence="1">The sequence shown here is derived from an EMBL/GenBank/DDBJ whole genome shotgun (WGS) entry which is preliminary data.</text>
</comment>
<reference evidence="1" key="1">
    <citation type="submission" date="2021-08" db="EMBL/GenBank/DDBJ databases">
        <title>The first chromosome-level gecko genome reveals the dynamic sex chromosomes of Neotropical dwarf geckos (Sphaerodactylidae: Sphaerodactylus).</title>
        <authorList>
            <person name="Pinto B.J."/>
            <person name="Keating S.E."/>
            <person name="Gamble T."/>
        </authorList>
    </citation>
    <scope>NUCLEOTIDE SEQUENCE</scope>
    <source>
        <strain evidence="1">TG3544</strain>
    </source>
</reference>
<accession>A0ACB8EWF8</accession>
<evidence type="ECO:0000313" key="1">
    <source>
        <dbReference type="EMBL" id="KAH7996843.1"/>
    </source>
</evidence>